<keyword evidence="2" id="KW-1185">Reference proteome</keyword>
<organism evidence="1 2">
    <name type="scientific">Acer negundo</name>
    <name type="common">Box elder</name>
    <dbReference type="NCBI Taxonomy" id="4023"/>
    <lineage>
        <taxon>Eukaryota</taxon>
        <taxon>Viridiplantae</taxon>
        <taxon>Streptophyta</taxon>
        <taxon>Embryophyta</taxon>
        <taxon>Tracheophyta</taxon>
        <taxon>Spermatophyta</taxon>
        <taxon>Magnoliopsida</taxon>
        <taxon>eudicotyledons</taxon>
        <taxon>Gunneridae</taxon>
        <taxon>Pentapetalae</taxon>
        <taxon>rosids</taxon>
        <taxon>malvids</taxon>
        <taxon>Sapindales</taxon>
        <taxon>Sapindaceae</taxon>
        <taxon>Hippocastanoideae</taxon>
        <taxon>Acereae</taxon>
        <taxon>Acer</taxon>
    </lineage>
</organism>
<proteinExistence type="predicted"/>
<comment type="caution">
    <text evidence="1">The sequence shown here is derived from an EMBL/GenBank/DDBJ whole genome shotgun (WGS) entry which is preliminary data.</text>
</comment>
<protein>
    <submittedName>
        <fullName evidence="1">Uncharacterized protein</fullName>
    </submittedName>
</protein>
<evidence type="ECO:0000313" key="1">
    <source>
        <dbReference type="EMBL" id="KAI9156863.1"/>
    </source>
</evidence>
<dbReference type="Proteomes" id="UP001064489">
    <property type="component" value="Chromosome 12"/>
</dbReference>
<name>A0AAD5IA23_ACENE</name>
<accession>A0AAD5IA23</accession>
<reference evidence="1" key="2">
    <citation type="submission" date="2023-02" db="EMBL/GenBank/DDBJ databases">
        <authorList>
            <person name="Swenson N.G."/>
            <person name="Wegrzyn J.L."/>
            <person name="Mcevoy S.L."/>
        </authorList>
    </citation>
    <scope>NUCLEOTIDE SEQUENCE</scope>
    <source>
        <strain evidence="1">91603</strain>
        <tissue evidence="1">Leaf</tissue>
    </source>
</reference>
<gene>
    <name evidence="1" type="ORF">LWI28_013306</name>
</gene>
<dbReference type="EMBL" id="JAJSOW010000107">
    <property type="protein sequence ID" value="KAI9156863.1"/>
    <property type="molecule type" value="Genomic_DNA"/>
</dbReference>
<evidence type="ECO:0000313" key="2">
    <source>
        <dbReference type="Proteomes" id="UP001064489"/>
    </source>
</evidence>
<dbReference type="AlphaFoldDB" id="A0AAD5IA23"/>
<reference evidence="1" key="1">
    <citation type="journal article" date="2022" name="Plant J.">
        <title>Strategies of tolerance reflected in two North American maple genomes.</title>
        <authorList>
            <person name="McEvoy S.L."/>
            <person name="Sezen U.U."/>
            <person name="Trouern-Trend A."/>
            <person name="McMahon S.M."/>
            <person name="Schaberg P.G."/>
            <person name="Yang J."/>
            <person name="Wegrzyn J.L."/>
            <person name="Swenson N.G."/>
        </authorList>
    </citation>
    <scope>NUCLEOTIDE SEQUENCE</scope>
    <source>
        <strain evidence="1">91603</strain>
    </source>
</reference>
<sequence length="118" mass="13911">MVTGLDLEIENKPFYEHYKRKKKKQRLIVGEMAYSLFGLCRKLQNGLDRAEEAEARLLKKLNSWIYNFPDEYVVLRSIKVYESSKKAYKELFIPNPESCNSSLGDLETKFLYKEFQAS</sequence>